<comment type="caution">
    <text evidence="1">The sequence shown here is derived from an EMBL/GenBank/DDBJ whole genome shotgun (WGS) entry which is preliminary data.</text>
</comment>
<protein>
    <submittedName>
        <fullName evidence="1">Uncharacterized protein</fullName>
    </submittedName>
</protein>
<keyword evidence="2" id="KW-1185">Reference proteome</keyword>
<name>A0ABV2BNH8_9GAMM</name>
<dbReference type="Proteomes" id="UP001548189">
    <property type="component" value="Unassembled WGS sequence"/>
</dbReference>
<evidence type="ECO:0000313" key="2">
    <source>
        <dbReference type="Proteomes" id="UP001548189"/>
    </source>
</evidence>
<sequence>MTKYTQNDINNIGDGKTDWKKVEKLTDEDIRRAALADKDAPLISDCDANKFKPRKLMRHKLGL</sequence>
<accession>A0ABV2BNH8</accession>
<gene>
    <name evidence="1" type="ORF">ABVT43_00030</name>
</gene>
<proteinExistence type="predicted"/>
<reference evidence="1 2" key="1">
    <citation type="submission" date="2024-06" db="EMBL/GenBank/DDBJ databases">
        <authorList>
            <person name="Li F."/>
        </authorList>
    </citation>
    <scope>NUCLEOTIDE SEQUENCE [LARGE SCALE GENOMIC DNA]</scope>
    <source>
        <strain evidence="1 2">GXAS 311</strain>
    </source>
</reference>
<dbReference type="EMBL" id="JBEVCJ010000001">
    <property type="protein sequence ID" value="MET1253504.1"/>
    <property type="molecule type" value="Genomic_DNA"/>
</dbReference>
<organism evidence="1 2">
    <name type="scientific">Aliikangiella maris</name>
    <dbReference type="NCBI Taxonomy" id="3162458"/>
    <lineage>
        <taxon>Bacteria</taxon>
        <taxon>Pseudomonadati</taxon>
        <taxon>Pseudomonadota</taxon>
        <taxon>Gammaproteobacteria</taxon>
        <taxon>Oceanospirillales</taxon>
        <taxon>Pleioneaceae</taxon>
        <taxon>Aliikangiella</taxon>
    </lineage>
</organism>
<evidence type="ECO:0000313" key="1">
    <source>
        <dbReference type="EMBL" id="MET1253504.1"/>
    </source>
</evidence>